<evidence type="ECO:0000313" key="1">
    <source>
        <dbReference type="EMBL" id="TVO76454.1"/>
    </source>
</evidence>
<dbReference type="AlphaFoldDB" id="A0A557RR00"/>
<dbReference type="Proteomes" id="UP000318349">
    <property type="component" value="Unassembled WGS sequence"/>
</dbReference>
<accession>A0A557RR00</accession>
<comment type="caution">
    <text evidence="1">The sequence shown here is derived from an EMBL/GenBank/DDBJ whole genome shotgun (WGS) entry which is preliminary data.</text>
</comment>
<evidence type="ECO:0000313" key="2">
    <source>
        <dbReference type="Proteomes" id="UP000318349"/>
    </source>
</evidence>
<proteinExistence type="predicted"/>
<dbReference type="EMBL" id="VMNI01000008">
    <property type="protein sequence ID" value="TVO76454.1"/>
    <property type="molecule type" value="Genomic_DNA"/>
</dbReference>
<sequence>MVVKKTVVKIGFGFLLAGLIAAIVGAYRVGGATACAGQCAVRGKVSEYTPPVVGYRGHVVKAEICRCF</sequence>
<organism evidence="1 2">
    <name type="scientific">Denitromonas halophila</name>
    <dbReference type="NCBI Taxonomy" id="1629404"/>
    <lineage>
        <taxon>Bacteria</taxon>
        <taxon>Pseudomonadati</taxon>
        <taxon>Pseudomonadota</taxon>
        <taxon>Betaproteobacteria</taxon>
        <taxon>Rhodocyclales</taxon>
        <taxon>Zoogloeaceae</taxon>
        <taxon>Denitromonas</taxon>
    </lineage>
</organism>
<name>A0A557RR00_9RHOO</name>
<reference evidence="1 2" key="1">
    <citation type="submission" date="2019-07" db="EMBL/GenBank/DDBJ databases">
        <title>The pathways for chlorine oxyanion respiration interact through the shared metabolite chlorate.</title>
        <authorList>
            <person name="Barnum T.P."/>
            <person name="Cheng Y."/>
            <person name="Hill K.A."/>
            <person name="Lucas L.N."/>
            <person name="Carlson H.K."/>
            <person name="Coates J.D."/>
        </authorList>
    </citation>
    <scope>NUCLEOTIDE SEQUENCE [LARGE SCALE GENOMIC DNA]</scope>
    <source>
        <strain evidence="1 2">SFB-1</strain>
    </source>
</reference>
<gene>
    <name evidence="1" type="ORF">FHP89_10140</name>
</gene>
<protein>
    <submittedName>
        <fullName evidence="1">Uncharacterized protein</fullName>
    </submittedName>
</protein>